<name>A0A1H9UJN4_9LACT</name>
<dbReference type="AlphaFoldDB" id="A0A1H9UJN4"/>
<dbReference type="Proteomes" id="UP000198948">
    <property type="component" value="Unassembled WGS sequence"/>
</dbReference>
<evidence type="ECO:0000313" key="3">
    <source>
        <dbReference type="Proteomes" id="UP000198948"/>
    </source>
</evidence>
<evidence type="ECO:0000256" key="1">
    <source>
        <dbReference type="SAM" id="Coils"/>
    </source>
</evidence>
<evidence type="ECO:0000313" key="2">
    <source>
        <dbReference type="EMBL" id="SES09404.1"/>
    </source>
</evidence>
<reference evidence="2 3" key="1">
    <citation type="submission" date="2016-10" db="EMBL/GenBank/DDBJ databases">
        <authorList>
            <person name="de Groot N.N."/>
        </authorList>
    </citation>
    <scope>NUCLEOTIDE SEQUENCE [LARGE SCALE GENOMIC DNA]</scope>
    <source>
        <strain evidence="2 3">DSM 13760</strain>
    </source>
</reference>
<proteinExistence type="predicted"/>
<gene>
    <name evidence="2" type="ORF">SAMN04488559_1334</name>
</gene>
<keyword evidence="3" id="KW-1185">Reference proteome</keyword>
<sequence length="98" mass="10914">MAGKISIDMQELQNNFNELKDLVNDFDEKIGKLVAHFTTTSALEGQAATAATENIFKLGLESQDFVFMLSGINEEMCDYVHTLVELNKTTGKYMDSIS</sequence>
<keyword evidence="1" id="KW-0175">Coiled coil</keyword>
<dbReference type="RefSeq" id="WP_092654277.1">
    <property type="nucleotide sequence ID" value="NZ_FOHA01000033.1"/>
</dbReference>
<organism evidence="2 3">
    <name type="scientific">Isobaculum melis</name>
    <dbReference type="NCBI Taxonomy" id="142588"/>
    <lineage>
        <taxon>Bacteria</taxon>
        <taxon>Bacillati</taxon>
        <taxon>Bacillota</taxon>
        <taxon>Bacilli</taxon>
        <taxon>Lactobacillales</taxon>
        <taxon>Carnobacteriaceae</taxon>
        <taxon>Isobaculum</taxon>
    </lineage>
</organism>
<dbReference type="EMBL" id="FOHA01000033">
    <property type="protein sequence ID" value="SES09404.1"/>
    <property type="molecule type" value="Genomic_DNA"/>
</dbReference>
<dbReference type="STRING" id="142588.SAMN04488559_1334"/>
<feature type="coiled-coil region" evidence="1">
    <location>
        <begin position="2"/>
        <end position="29"/>
    </location>
</feature>
<protein>
    <submittedName>
        <fullName evidence="2">Uncharacterized protein</fullName>
    </submittedName>
</protein>
<accession>A0A1H9UJN4</accession>